<name>A0A6S6SBH1_9BACT</name>
<feature type="transmembrane region" description="Helical" evidence="1">
    <location>
        <begin position="218"/>
        <end position="239"/>
    </location>
</feature>
<keyword evidence="1" id="KW-0812">Transmembrane</keyword>
<sequence>MPMSINFSKATITDVVSVSLIGIGLTVAAPIAKPILYTGLFAFSGAITNQVAIYMLFNKVPFLYGSGVIEDNFENFKASIKEMIMKQFFNKEQLTAFFQSEEKKIDLAPLVESADFSPAFHALKQSVMESKLGDMLNLFGGEKSLDALREPFAKKLKSAVVGIVSSETFKTQIDHHLVNSSLNDDILNTLDDLITKRLKDLTPKMVNELVHELIHTHLGWLVVWGGVFGGVIGLISSFLV</sequence>
<evidence type="ECO:0000313" key="2">
    <source>
        <dbReference type="EMBL" id="CAA6805733.1"/>
    </source>
</evidence>
<organism evidence="2">
    <name type="scientific">uncultured Sulfurovum sp</name>
    <dbReference type="NCBI Taxonomy" id="269237"/>
    <lineage>
        <taxon>Bacteria</taxon>
        <taxon>Pseudomonadati</taxon>
        <taxon>Campylobacterota</taxon>
        <taxon>Epsilonproteobacteria</taxon>
        <taxon>Campylobacterales</taxon>
        <taxon>Sulfurovaceae</taxon>
        <taxon>Sulfurovum</taxon>
        <taxon>environmental samples</taxon>
    </lineage>
</organism>
<dbReference type="EMBL" id="CACVAP010000047">
    <property type="protein sequence ID" value="CAA6805733.1"/>
    <property type="molecule type" value="Genomic_DNA"/>
</dbReference>
<feature type="transmembrane region" description="Helical" evidence="1">
    <location>
        <begin position="35"/>
        <end position="57"/>
    </location>
</feature>
<dbReference type="PANTHER" id="PTHR38568">
    <property type="entry name" value="DUF445 DOMAIN-CONTAINING PROTEIN-RELATED"/>
    <property type="match status" value="1"/>
</dbReference>
<accession>A0A6S6SBH1</accession>
<feature type="transmembrane region" description="Helical" evidence="1">
    <location>
        <begin position="12"/>
        <end position="29"/>
    </location>
</feature>
<dbReference type="PANTHER" id="PTHR38568:SF1">
    <property type="entry name" value="DUF445 DOMAIN-CONTAINING PROTEIN"/>
    <property type="match status" value="1"/>
</dbReference>
<gene>
    <name evidence="2" type="ORF">HELGO_WM3943</name>
</gene>
<keyword evidence="1" id="KW-0472">Membrane</keyword>
<evidence type="ECO:0008006" key="3">
    <source>
        <dbReference type="Google" id="ProtNLM"/>
    </source>
</evidence>
<dbReference type="AlphaFoldDB" id="A0A6S6SBH1"/>
<keyword evidence="1" id="KW-1133">Transmembrane helix</keyword>
<proteinExistence type="predicted"/>
<evidence type="ECO:0000256" key="1">
    <source>
        <dbReference type="SAM" id="Phobius"/>
    </source>
</evidence>
<reference evidence="2" key="1">
    <citation type="submission" date="2020-01" db="EMBL/GenBank/DDBJ databases">
        <authorList>
            <person name="Meier V. D."/>
            <person name="Meier V D."/>
        </authorList>
    </citation>
    <scope>NUCLEOTIDE SEQUENCE</scope>
    <source>
        <strain evidence="2">HLG_WM_MAG_06</strain>
    </source>
</reference>
<protein>
    <recommendedName>
        <fullName evidence="3">DUF445 domain-containing protein</fullName>
    </recommendedName>
</protein>